<accession>A0A1G5EBR8</accession>
<proteinExistence type="predicted"/>
<dbReference type="EMBL" id="FMVJ01000003">
    <property type="protein sequence ID" value="SCY23938.1"/>
    <property type="molecule type" value="Genomic_DNA"/>
</dbReference>
<sequence>MQYLFLGRPGEEQNITMNKLDRRRSPQENKKLSYERDCSNQYGENDKAARKAVRRFKAASNRAGRRGVNRALHGLEHAPDEMAHEIALFEAEHMALKPKQTKVPDAPLKDVVPYRMRARIKWATALRPIFKECGETGITSPHLLVMELERRRISAPYGKTWTPWLVHQALRSLGVKYPWEWDGKLA</sequence>
<keyword evidence="3" id="KW-1185">Reference proteome</keyword>
<protein>
    <submittedName>
        <fullName evidence="2">Uncharacterized protein</fullName>
    </submittedName>
</protein>
<dbReference type="OrthoDB" id="8705804at2"/>
<dbReference type="AlphaFoldDB" id="A0A1G5EBR8"/>
<name>A0A1G5EBR8_9HYPH</name>
<dbReference type="Proteomes" id="UP000199569">
    <property type="component" value="Unassembled WGS sequence"/>
</dbReference>
<gene>
    <name evidence="2" type="ORF">SAMN02927923_00933</name>
</gene>
<dbReference type="RefSeq" id="WP_091130850.1">
    <property type="nucleotide sequence ID" value="NZ_FMVJ01000003.1"/>
</dbReference>
<evidence type="ECO:0000256" key="1">
    <source>
        <dbReference type="SAM" id="MobiDB-lite"/>
    </source>
</evidence>
<evidence type="ECO:0000313" key="3">
    <source>
        <dbReference type="Proteomes" id="UP000199569"/>
    </source>
</evidence>
<feature type="region of interest" description="Disordered" evidence="1">
    <location>
        <begin position="21"/>
        <end position="46"/>
    </location>
</feature>
<evidence type="ECO:0000313" key="2">
    <source>
        <dbReference type="EMBL" id="SCY23938.1"/>
    </source>
</evidence>
<organism evidence="2 3">
    <name type="scientific">Microvirga guangxiensis</name>
    <dbReference type="NCBI Taxonomy" id="549386"/>
    <lineage>
        <taxon>Bacteria</taxon>
        <taxon>Pseudomonadati</taxon>
        <taxon>Pseudomonadota</taxon>
        <taxon>Alphaproteobacteria</taxon>
        <taxon>Hyphomicrobiales</taxon>
        <taxon>Methylobacteriaceae</taxon>
        <taxon>Microvirga</taxon>
    </lineage>
</organism>
<dbReference type="STRING" id="549386.SAMN02927923_00933"/>
<reference evidence="2 3" key="1">
    <citation type="submission" date="2016-10" db="EMBL/GenBank/DDBJ databases">
        <authorList>
            <person name="de Groot N.N."/>
        </authorList>
    </citation>
    <scope>NUCLEOTIDE SEQUENCE [LARGE SCALE GENOMIC DNA]</scope>
    <source>
        <strain evidence="2 3">CGMCC 1.7666</strain>
    </source>
</reference>